<evidence type="ECO:0000256" key="3">
    <source>
        <dbReference type="ARBA" id="ARBA00022605"/>
    </source>
</evidence>
<dbReference type="HAMAP" id="MF_00278">
    <property type="entry name" value="HisH"/>
    <property type="match status" value="1"/>
</dbReference>
<comment type="pathway">
    <text evidence="1 10">Amino-acid biosynthesis; L-histidine biosynthesis; L-histidine from 5-phospho-alpha-D-ribose 1-diphosphate: step 5/9.</text>
</comment>
<keyword evidence="3 10" id="KW-0028">Amino-acid biosynthesis</keyword>
<evidence type="ECO:0000256" key="1">
    <source>
        <dbReference type="ARBA" id="ARBA00005091"/>
    </source>
</evidence>
<evidence type="ECO:0000313" key="13">
    <source>
        <dbReference type="Proteomes" id="UP001595735"/>
    </source>
</evidence>
<dbReference type="PROSITE" id="PS51273">
    <property type="entry name" value="GATASE_TYPE_1"/>
    <property type="match status" value="1"/>
</dbReference>
<gene>
    <name evidence="10 12" type="primary">hisH</name>
    <name evidence="12" type="ORF">ACFONJ_08435</name>
</gene>
<keyword evidence="6 10" id="KW-0368">Histidine biosynthesis</keyword>
<dbReference type="PANTHER" id="PTHR42701">
    <property type="entry name" value="IMIDAZOLE GLYCEROL PHOSPHATE SYNTHASE SUBUNIT HISH"/>
    <property type="match status" value="1"/>
</dbReference>
<evidence type="ECO:0000256" key="5">
    <source>
        <dbReference type="ARBA" id="ARBA00022962"/>
    </source>
</evidence>
<comment type="catalytic activity">
    <reaction evidence="9 10">
        <text>L-glutamine + H2O = L-glutamate + NH4(+)</text>
        <dbReference type="Rhea" id="RHEA:15889"/>
        <dbReference type="ChEBI" id="CHEBI:15377"/>
        <dbReference type="ChEBI" id="CHEBI:28938"/>
        <dbReference type="ChEBI" id="CHEBI:29985"/>
        <dbReference type="ChEBI" id="CHEBI:58359"/>
        <dbReference type="EC" id="3.5.1.2"/>
    </reaction>
</comment>
<feature type="active site" evidence="10">
    <location>
        <position position="186"/>
    </location>
</feature>
<comment type="catalytic activity">
    <reaction evidence="8 10">
        <text>5-[(5-phospho-1-deoxy-D-ribulos-1-ylimino)methylamino]-1-(5-phospho-beta-D-ribosyl)imidazole-4-carboxamide + L-glutamine = D-erythro-1-(imidazol-4-yl)glycerol 3-phosphate + 5-amino-1-(5-phospho-beta-D-ribosyl)imidazole-4-carboxamide + L-glutamate + H(+)</text>
        <dbReference type="Rhea" id="RHEA:24793"/>
        <dbReference type="ChEBI" id="CHEBI:15378"/>
        <dbReference type="ChEBI" id="CHEBI:29985"/>
        <dbReference type="ChEBI" id="CHEBI:58278"/>
        <dbReference type="ChEBI" id="CHEBI:58359"/>
        <dbReference type="ChEBI" id="CHEBI:58475"/>
        <dbReference type="ChEBI" id="CHEBI:58525"/>
        <dbReference type="EC" id="4.3.2.10"/>
    </reaction>
</comment>
<evidence type="ECO:0000256" key="6">
    <source>
        <dbReference type="ARBA" id="ARBA00023102"/>
    </source>
</evidence>
<feature type="domain" description="Glutamine amidotransferase" evidence="11">
    <location>
        <begin position="38"/>
        <end position="201"/>
    </location>
</feature>
<dbReference type="InterPro" id="IPR010139">
    <property type="entry name" value="Imidazole-glycPsynth_HisH"/>
</dbReference>
<comment type="function">
    <text evidence="10">IGPS catalyzes the conversion of PRFAR and glutamine to IGP, AICAR and glutamate. The HisH subunit catalyzes the hydrolysis of glutamine to glutamate and ammonia as part of the synthesis of IGP and AICAR. The resulting ammonia molecule is channeled to the active site of HisF.</text>
</comment>
<evidence type="ECO:0000256" key="10">
    <source>
        <dbReference type="HAMAP-Rule" id="MF_00278"/>
    </source>
</evidence>
<organism evidence="12 13">
    <name type="scientific">Chryseobacterium tructae</name>
    <dbReference type="NCBI Taxonomy" id="1037380"/>
    <lineage>
        <taxon>Bacteria</taxon>
        <taxon>Pseudomonadati</taxon>
        <taxon>Bacteroidota</taxon>
        <taxon>Flavobacteriia</taxon>
        <taxon>Flavobacteriales</taxon>
        <taxon>Weeksellaceae</taxon>
        <taxon>Chryseobacterium group</taxon>
        <taxon>Chryseobacterium</taxon>
    </lineage>
</organism>
<evidence type="ECO:0000256" key="9">
    <source>
        <dbReference type="ARBA" id="ARBA00049534"/>
    </source>
</evidence>
<dbReference type="PIRSF" id="PIRSF000495">
    <property type="entry name" value="Amidotransf_hisH"/>
    <property type="match status" value="1"/>
</dbReference>
<dbReference type="InterPro" id="IPR029062">
    <property type="entry name" value="Class_I_gatase-like"/>
</dbReference>
<protein>
    <recommendedName>
        <fullName evidence="10">Imidazole glycerol phosphate synthase subunit HisH</fullName>
        <ecNumber evidence="10">4.3.2.10</ecNumber>
    </recommendedName>
    <alternativeName>
        <fullName evidence="10">IGP synthase glutaminase subunit</fullName>
        <ecNumber evidence="10">3.5.1.2</ecNumber>
    </alternativeName>
    <alternativeName>
        <fullName evidence="10">IGP synthase subunit HisH</fullName>
    </alternativeName>
    <alternativeName>
        <fullName evidence="10">ImGP synthase subunit HisH</fullName>
        <shortName evidence="10">IGPS subunit HisH</shortName>
    </alternativeName>
</protein>
<evidence type="ECO:0000256" key="2">
    <source>
        <dbReference type="ARBA" id="ARBA00011152"/>
    </source>
</evidence>
<dbReference type="CDD" id="cd01748">
    <property type="entry name" value="GATase1_IGP_Synthase"/>
    <property type="match status" value="1"/>
</dbReference>
<keyword evidence="13" id="KW-1185">Reference proteome</keyword>
<keyword evidence="4 10" id="KW-0378">Hydrolase</keyword>
<accession>A0ABV7XUR9</accession>
<keyword evidence="10" id="KW-0963">Cytoplasm</keyword>
<dbReference type="PANTHER" id="PTHR42701:SF1">
    <property type="entry name" value="IMIDAZOLE GLYCEROL PHOSPHATE SYNTHASE SUBUNIT HISH"/>
    <property type="match status" value="1"/>
</dbReference>
<evidence type="ECO:0000256" key="8">
    <source>
        <dbReference type="ARBA" id="ARBA00047838"/>
    </source>
</evidence>
<dbReference type="Pfam" id="PF00117">
    <property type="entry name" value="GATase"/>
    <property type="match status" value="1"/>
</dbReference>
<dbReference type="EC" id="4.3.2.10" evidence="10"/>
<evidence type="ECO:0000313" key="12">
    <source>
        <dbReference type="EMBL" id="MFC3755988.1"/>
    </source>
</evidence>
<dbReference type="SUPFAM" id="SSF52317">
    <property type="entry name" value="Class I glutamine amidotransferase-like"/>
    <property type="match status" value="1"/>
</dbReference>
<feature type="active site" evidence="10">
    <location>
        <position position="188"/>
    </location>
</feature>
<dbReference type="InterPro" id="IPR017926">
    <property type="entry name" value="GATASE"/>
</dbReference>
<comment type="caution">
    <text evidence="12">The sequence shown here is derived from an EMBL/GenBank/DDBJ whole genome shotgun (WGS) entry which is preliminary data.</text>
</comment>
<name>A0ABV7XUR9_9FLAO</name>
<reference evidence="13" key="1">
    <citation type="journal article" date="2019" name="Int. J. Syst. Evol. Microbiol.">
        <title>The Global Catalogue of Microorganisms (GCM) 10K type strain sequencing project: providing services to taxonomists for standard genome sequencing and annotation.</title>
        <authorList>
            <consortium name="The Broad Institute Genomics Platform"/>
            <consortium name="The Broad Institute Genome Sequencing Center for Infectious Disease"/>
            <person name="Wu L."/>
            <person name="Ma J."/>
        </authorList>
    </citation>
    <scope>NUCLEOTIDE SEQUENCE [LARGE SCALE GENOMIC DNA]</scope>
    <source>
        <strain evidence="13">CECT 7798</strain>
    </source>
</reference>
<evidence type="ECO:0000256" key="4">
    <source>
        <dbReference type="ARBA" id="ARBA00022801"/>
    </source>
</evidence>
<sequence length="204" mass="23459">MITVINYGVGNINAFINIYKKHGIPTNIATHFRDLDHVNNLILPGVGSFDYAMQMLNASGMRERLDELVLNEKKNVLGICVGMQMMAKSSEEGKSEGLDWIRGKVKKIDTSKINHRSKLPHMGWNTVKSIKDHVIFKDMQEEELFYFLHSYYFEVENDKNCYGLTHYGEDFASIIHEENIYGIQCHPEKSHIAGENFLKNFAKL</sequence>
<evidence type="ECO:0000256" key="7">
    <source>
        <dbReference type="ARBA" id="ARBA00023239"/>
    </source>
</evidence>
<feature type="active site" description="Nucleophile" evidence="10">
    <location>
        <position position="80"/>
    </location>
</feature>
<dbReference type="EC" id="3.5.1.2" evidence="10"/>
<dbReference type="RefSeq" id="WP_290296163.1">
    <property type="nucleotide sequence ID" value="NZ_JAUFQR010000001.1"/>
</dbReference>
<comment type="subcellular location">
    <subcellularLocation>
        <location evidence="10">Cytoplasm</location>
    </subcellularLocation>
</comment>
<dbReference type="NCBIfam" id="TIGR01855">
    <property type="entry name" value="IMP_synth_hisH"/>
    <property type="match status" value="1"/>
</dbReference>
<comment type="subunit">
    <text evidence="2 10">Heterodimer of HisH and HisF.</text>
</comment>
<dbReference type="EMBL" id="JBHRYO010000002">
    <property type="protein sequence ID" value="MFC3755988.1"/>
    <property type="molecule type" value="Genomic_DNA"/>
</dbReference>
<dbReference type="Proteomes" id="UP001595735">
    <property type="component" value="Unassembled WGS sequence"/>
</dbReference>
<keyword evidence="7 10" id="KW-0456">Lyase</keyword>
<keyword evidence="5 10" id="KW-0315">Glutamine amidotransferase</keyword>
<dbReference type="GO" id="GO:0016829">
    <property type="term" value="F:lyase activity"/>
    <property type="evidence" value="ECO:0007669"/>
    <property type="project" value="UniProtKB-KW"/>
</dbReference>
<proteinExistence type="inferred from homology"/>
<dbReference type="Gene3D" id="3.40.50.880">
    <property type="match status" value="1"/>
</dbReference>
<evidence type="ECO:0000259" key="11">
    <source>
        <dbReference type="Pfam" id="PF00117"/>
    </source>
</evidence>